<organism evidence="8 9">
    <name type="scientific">Nocardioides hankookensis</name>
    <dbReference type="NCBI Taxonomy" id="443157"/>
    <lineage>
        <taxon>Bacteria</taxon>
        <taxon>Bacillati</taxon>
        <taxon>Actinomycetota</taxon>
        <taxon>Actinomycetes</taxon>
        <taxon>Propionibacteriales</taxon>
        <taxon>Nocardioidaceae</taxon>
        <taxon>Nocardioides</taxon>
    </lineage>
</organism>
<keyword evidence="3 6" id="KW-0812">Transmembrane</keyword>
<dbReference type="RefSeq" id="WP_379159585.1">
    <property type="nucleotide sequence ID" value="NZ_JBHSRJ010000009.1"/>
</dbReference>
<feature type="transmembrane region" description="Helical" evidence="6">
    <location>
        <begin position="62"/>
        <end position="85"/>
    </location>
</feature>
<keyword evidence="9" id="KW-1185">Reference proteome</keyword>
<dbReference type="Proteomes" id="UP001596135">
    <property type="component" value="Unassembled WGS sequence"/>
</dbReference>
<evidence type="ECO:0000256" key="4">
    <source>
        <dbReference type="ARBA" id="ARBA00022989"/>
    </source>
</evidence>
<name>A0ABW1LPH7_9ACTN</name>
<proteinExistence type="predicted"/>
<protein>
    <submittedName>
        <fullName evidence="8">PDGLE domain-containing protein</fullName>
    </submittedName>
</protein>
<evidence type="ECO:0000313" key="9">
    <source>
        <dbReference type="Proteomes" id="UP001596135"/>
    </source>
</evidence>
<keyword evidence="4 6" id="KW-1133">Transmembrane helix</keyword>
<dbReference type="EMBL" id="JBHSRJ010000009">
    <property type="protein sequence ID" value="MFC6045775.1"/>
    <property type="molecule type" value="Genomic_DNA"/>
</dbReference>
<evidence type="ECO:0000256" key="1">
    <source>
        <dbReference type="ARBA" id="ARBA00004236"/>
    </source>
</evidence>
<evidence type="ECO:0000259" key="7">
    <source>
        <dbReference type="Pfam" id="PF13190"/>
    </source>
</evidence>
<evidence type="ECO:0000256" key="3">
    <source>
        <dbReference type="ARBA" id="ARBA00022692"/>
    </source>
</evidence>
<dbReference type="InterPro" id="IPR025937">
    <property type="entry name" value="PDGLE_dom"/>
</dbReference>
<evidence type="ECO:0000256" key="5">
    <source>
        <dbReference type="ARBA" id="ARBA00023136"/>
    </source>
</evidence>
<gene>
    <name evidence="8" type="ORF">ACFPYL_22015</name>
</gene>
<evidence type="ECO:0000256" key="2">
    <source>
        <dbReference type="ARBA" id="ARBA00022475"/>
    </source>
</evidence>
<accession>A0ABW1LPH7</accession>
<reference evidence="9" key="1">
    <citation type="journal article" date="2019" name="Int. J. Syst. Evol. Microbiol.">
        <title>The Global Catalogue of Microorganisms (GCM) 10K type strain sequencing project: providing services to taxonomists for standard genome sequencing and annotation.</title>
        <authorList>
            <consortium name="The Broad Institute Genomics Platform"/>
            <consortium name="The Broad Institute Genome Sequencing Center for Infectious Disease"/>
            <person name="Wu L."/>
            <person name="Ma J."/>
        </authorList>
    </citation>
    <scope>NUCLEOTIDE SEQUENCE [LARGE SCALE GENOMIC DNA]</scope>
    <source>
        <strain evidence="9">CCUG 54522</strain>
    </source>
</reference>
<dbReference type="Pfam" id="PF13190">
    <property type="entry name" value="PDGLE"/>
    <property type="match status" value="1"/>
</dbReference>
<keyword evidence="5 6" id="KW-0472">Membrane</keyword>
<sequence length="94" mass="9938">MRRPRSRPSTKVVLVGVLLVALALAGIVSRFADANPDGLTKVSEDHGFAGTGRTHQGFFDGYGSLTGVIGVLVVLALAGGVTYVVRRRSRDDRS</sequence>
<comment type="caution">
    <text evidence="8">The sequence shown here is derived from an EMBL/GenBank/DDBJ whole genome shotgun (WGS) entry which is preliminary data.</text>
</comment>
<evidence type="ECO:0000256" key="6">
    <source>
        <dbReference type="SAM" id="Phobius"/>
    </source>
</evidence>
<comment type="subcellular location">
    <subcellularLocation>
        <location evidence="1">Cell membrane</location>
    </subcellularLocation>
</comment>
<evidence type="ECO:0000313" key="8">
    <source>
        <dbReference type="EMBL" id="MFC6045775.1"/>
    </source>
</evidence>
<keyword evidence="2" id="KW-1003">Cell membrane</keyword>
<feature type="domain" description="PDGLE" evidence="7">
    <location>
        <begin position="13"/>
        <end position="51"/>
    </location>
</feature>